<dbReference type="GO" id="GO:0004672">
    <property type="term" value="F:protein kinase activity"/>
    <property type="evidence" value="ECO:0007669"/>
    <property type="project" value="InterPro"/>
</dbReference>
<reference evidence="2 3" key="1">
    <citation type="journal article" date="2018" name="New Phytol.">
        <title>Phylogenomics of Endogonaceae and evolution of mycorrhizas within Mucoromycota.</title>
        <authorList>
            <person name="Chang Y."/>
            <person name="Desiro A."/>
            <person name="Na H."/>
            <person name="Sandor L."/>
            <person name="Lipzen A."/>
            <person name="Clum A."/>
            <person name="Barry K."/>
            <person name="Grigoriev I.V."/>
            <person name="Martin F.M."/>
            <person name="Stajich J.E."/>
            <person name="Smith M.E."/>
            <person name="Bonito G."/>
            <person name="Spatafora J.W."/>
        </authorList>
    </citation>
    <scope>NUCLEOTIDE SEQUENCE [LARGE SCALE GENOMIC DNA]</scope>
    <source>
        <strain evidence="2 3">GMNB39</strain>
    </source>
</reference>
<name>A0A433CWN0_9FUNG</name>
<dbReference type="InterPro" id="IPR000719">
    <property type="entry name" value="Prot_kinase_dom"/>
</dbReference>
<dbReference type="AlphaFoldDB" id="A0A433CWN0"/>
<proteinExistence type="predicted"/>
<sequence>MPRFRPPELYEGNSSNYDLFSSDIWALSIVLLMMTTKSKLWKKALQSDLTFSAYTQDKNSIFANTSAITSEAKEVIWASLKLDHT</sequence>
<keyword evidence="3" id="KW-1185">Reference proteome</keyword>
<evidence type="ECO:0000259" key="1">
    <source>
        <dbReference type="PROSITE" id="PS50011"/>
    </source>
</evidence>
<evidence type="ECO:0000313" key="2">
    <source>
        <dbReference type="EMBL" id="RUP42986.1"/>
    </source>
</evidence>
<evidence type="ECO:0000313" key="3">
    <source>
        <dbReference type="Proteomes" id="UP000268093"/>
    </source>
</evidence>
<accession>A0A433CWN0</accession>
<dbReference type="Proteomes" id="UP000268093">
    <property type="component" value="Unassembled WGS sequence"/>
</dbReference>
<dbReference type="GO" id="GO:0005524">
    <property type="term" value="F:ATP binding"/>
    <property type="evidence" value="ECO:0007669"/>
    <property type="project" value="InterPro"/>
</dbReference>
<feature type="domain" description="Protein kinase" evidence="1">
    <location>
        <begin position="1"/>
        <end position="85"/>
    </location>
</feature>
<gene>
    <name evidence="2" type="ORF">BC936DRAFT_137807</name>
</gene>
<dbReference type="Gene3D" id="1.10.510.10">
    <property type="entry name" value="Transferase(Phosphotransferase) domain 1"/>
    <property type="match status" value="1"/>
</dbReference>
<dbReference type="OrthoDB" id="4062651at2759"/>
<dbReference type="SUPFAM" id="SSF56112">
    <property type="entry name" value="Protein kinase-like (PK-like)"/>
    <property type="match status" value="1"/>
</dbReference>
<dbReference type="InterPro" id="IPR011009">
    <property type="entry name" value="Kinase-like_dom_sf"/>
</dbReference>
<organism evidence="2 3">
    <name type="scientific">Jimgerdemannia flammicorona</name>
    <dbReference type="NCBI Taxonomy" id="994334"/>
    <lineage>
        <taxon>Eukaryota</taxon>
        <taxon>Fungi</taxon>
        <taxon>Fungi incertae sedis</taxon>
        <taxon>Mucoromycota</taxon>
        <taxon>Mucoromycotina</taxon>
        <taxon>Endogonomycetes</taxon>
        <taxon>Endogonales</taxon>
        <taxon>Endogonaceae</taxon>
        <taxon>Jimgerdemannia</taxon>
    </lineage>
</organism>
<comment type="caution">
    <text evidence="2">The sequence shown here is derived from an EMBL/GenBank/DDBJ whole genome shotgun (WGS) entry which is preliminary data.</text>
</comment>
<dbReference type="EMBL" id="RBNI01011982">
    <property type="protein sequence ID" value="RUP42986.1"/>
    <property type="molecule type" value="Genomic_DNA"/>
</dbReference>
<dbReference type="PROSITE" id="PS50011">
    <property type="entry name" value="PROTEIN_KINASE_DOM"/>
    <property type="match status" value="1"/>
</dbReference>
<protein>
    <recommendedName>
        <fullName evidence="1">Protein kinase domain-containing protein</fullName>
    </recommendedName>
</protein>